<name>K1PW23_MAGGI</name>
<dbReference type="InterPro" id="IPR011333">
    <property type="entry name" value="SKP1/BTB/POZ_sf"/>
</dbReference>
<dbReference type="HOGENOM" id="CLU_2006089_0_0_1"/>
<gene>
    <name evidence="1" type="ORF">CGI_10013425</name>
</gene>
<dbReference type="Gene3D" id="3.30.710.10">
    <property type="entry name" value="Potassium Channel Kv1.1, Chain A"/>
    <property type="match status" value="1"/>
</dbReference>
<dbReference type="InterPro" id="IPR000210">
    <property type="entry name" value="BTB/POZ_dom"/>
</dbReference>
<organism evidence="1">
    <name type="scientific">Magallana gigas</name>
    <name type="common">Pacific oyster</name>
    <name type="synonym">Crassostrea gigas</name>
    <dbReference type="NCBI Taxonomy" id="29159"/>
    <lineage>
        <taxon>Eukaryota</taxon>
        <taxon>Metazoa</taxon>
        <taxon>Spiralia</taxon>
        <taxon>Lophotrochozoa</taxon>
        <taxon>Mollusca</taxon>
        <taxon>Bivalvia</taxon>
        <taxon>Autobranchia</taxon>
        <taxon>Pteriomorphia</taxon>
        <taxon>Ostreida</taxon>
        <taxon>Ostreoidea</taxon>
        <taxon>Ostreidae</taxon>
        <taxon>Magallana</taxon>
    </lineage>
</organism>
<dbReference type="InParanoid" id="K1PW23"/>
<dbReference type="SUPFAM" id="SSF54695">
    <property type="entry name" value="POZ domain"/>
    <property type="match status" value="1"/>
</dbReference>
<dbReference type="Pfam" id="PF00651">
    <property type="entry name" value="BTB"/>
    <property type="match status" value="1"/>
</dbReference>
<evidence type="ECO:0000313" key="1">
    <source>
        <dbReference type="EMBL" id="EKC25923.1"/>
    </source>
</evidence>
<accession>K1PW23</accession>
<dbReference type="AlphaFoldDB" id="K1PW23"/>
<protein>
    <submittedName>
        <fullName evidence="1">Kelch repeat and BTB domain-containing protein 8</fullName>
    </submittedName>
</protein>
<dbReference type="PROSITE" id="PS50097">
    <property type="entry name" value="BTB"/>
    <property type="match status" value="1"/>
</dbReference>
<reference evidence="1" key="1">
    <citation type="journal article" date="2012" name="Nature">
        <title>The oyster genome reveals stress adaptation and complexity of shell formation.</title>
        <authorList>
            <person name="Zhang G."/>
            <person name="Fang X."/>
            <person name="Guo X."/>
            <person name="Li L."/>
            <person name="Luo R."/>
            <person name="Xu F."/>
            <person name="Yang P."/>
            <person name="Zhang L."/>
            <person name="Wang X."/>
            <person name="Qi H."/>
            <person name="Xiong Z."/>
            <person name="Que H."/>
            <person name="Xie Y."/>
            <person name="Holland P.W."/>
            <person name="Paps J."/>
            <person name="Zhu Y."/>
            <person name="Wu F."/>
            <person name="Chen Y."/>
            <person name="Wang J."/>
            <person name="Peng C."/>
            <person name="Meng J."/>
            <person name="Yang L."/>
            <person name="Liu J."/>
            <person name="Wen B."/>
            <person name="Zhang N."/>
            <person name="Huang Z."/>
            <person name="Zhu Q."/>
            <person name="Feng Y."/>
            <person name="Mount A."/>
            <person name="Hedgecock D."/>
            <person name="Xu Z."/>
            <person name="Liu Y."/>
            <person name="Domazet-Loso T."/>
            <person name="Du Y."/>
            <person name="Sun X."/>
            <person name="Zhang S."/>
            <person name="Liu B."/>
            <person name="Cheng P."/>
            <person name="Jiang X."/>
            <person name="Li J."/>
            <person name="Fan D."/>
            <person name="Wang W."/>
            <person name="Fu W."/>
            <person name="Wang T."/>
            <person name="Wang B."/>
            <person name="Zhang J."/>
            <person name="Peng Z."/>
            <person name="Li Y."/>
            <person name="Li N."/>
            <person name="Wang J."/>
            <person name="Chen M."/>
            <person name="He Y."/>
            <person name="Tan F."/>
            <person name="Song X."/>
            <person name="Zheng Q."/>
            <person name="Huang R."/>
            <person name="Yang H."/>
            <person name="Du X."/>
            <person name="Chen L."/>
            <person name="Yang M."/>
            <person name="Gaffney P.M."/>
            <person name="Wang S."/>
            <person name="Luo L."/>
            <person name="She Z."/>
            <person name="Ming Y."/>
            <person name="Huang W."/>
            <person name="Zhang S."/>
            <person name="Huang B."/>
            <person name="Zhang Y."/>
            <person name="Qu T."/>
            <person name="Ni P."/>
            <person name="Miao G."/>
            <person name="Wang J."/>
            <person name="Wang Q."/>
            <person name="Steinberg C.E."/>
            <person name="Wang H."/>
            <person name="Li N."/>
            <person name="Qian L."/>
            <person name="Zhang G."/>
            <person name="Li Y."/>
            <person name="Yang H."/>
            <person name="Liu X."/>
            <person name="Wang J."/>
            <person name="Yin Y."/>
            <person name="Wang J."/>
        </authorList>
    </citation>
    <scope>NUCLEOTIDE SEQUENCE [LARGE SCALE GENOMIC DNA]</scope>
    <source>
        <strain evidence="1">05x7-T-G4-1.051#20</strain>
    </source>
</reference>
<sequence length="124" mass="14337">MTEDDGGLNPQQKRLLDGLYTFYQKGQLTDVTLDVEGQQFACNRNILAASSPFFRQFSRPDKPTRTVETKDFYRYHVHRNEWEKLVRFVQYASTQCCTVATLNIKFLHESDFVSVGEGVEPSPH</sequence>
<dbReference type="EMBL" id="JH815935">
    <property type="protein sequence ID" value="EKC25923.1"/>
    <property type="molecule type" value="Genomic_DNA"/>
</dbReference>
<proteinExistence type="predicted"/>